<proteinExistence type="predicted"/>
<protein>
    <recommendedName>
        <fullName evidence="3">Spherulation-specific family 4</fullName>
    </recommendedName>
</protein>
<dbReference type="Proteomes" id="UP000279236">
    <property type="component" value="Unassembled WGS sequence"/>
</dbReference>
<dbReference type="PANTHER" id="PTHR35040">
    <property type="match status" value="1"/>
</dbReference>
<organism evidence="1 2">
    <name type="scientific">Apiotrichum porosum</name>
    <dbReference type="NCBI Taxonomy" id="105984"/>
    <lineage>
        <taxon>Eukaryota</taxon>
        <taxon>Fungi</taxon>
        <taxon>Dikarya</taxon>
        <taxon>Basidiomycota</taxon>
        <taxon>Agaricomycotina</taxon>
        <taxon>Tremellomycetes</taxon>
        <taxon>Trichosporonales</taxon>
        <taxon>Trichosporonaceae</taxon>
        <taxon>Apiotrichum</taxon>
    </lineage>
</organism>
<comment type="caution">
    <text evidence="1">The sequence shown here is derived from an EMBL/GenBank/DDBJ whole genome shotgun (WGS) entry which is preliminary data.</text>
</comment>
<dbReference type="Pfam" id="PF12138">
    <property type="entry name" value="Spherulin4"/>
    <property type="match status" value="1"/>
</dbReference>
<evidence type="ECO:0008006" key="3">
    <source>
        <dbReference type="Google" id="ProtNLM"/>
    </source>
</evidence>
<dbReference type="AlphaFoldDB" id="A0A427XD60"/>
<sequence length="136" mass="14535">MTTYVSASSVSNLAPAPPALVVPVYMYPAEGAWSPLFAAARAHPNLTLMCIINPGNGPGPERLPDASYKSALEQLCALPNVQPLGYVHCTYGKRDVEDIKADIDKYAAWETQSGQAFRLDGVFVDEAPSDPALEPS</sequence>
<dbReference type="GeneID" id="39589916"/>
<evidence type="ECO:0000313" key="2">
    <source>
        <dbReference type="Proteomes" id="UP000279236"/>
    </source>
</evidence>
<evidence type="ECO:0000313" key="1">
    <source>
        <dbReference type="EMBL" id="RSH76795.1"/>
    </source>
</evidence>
<keyword evidence="2" id="KW-1185">Reference proteome</keyword>
<dbReference type="RefSeq" id="XP_028471942.1">
    <property type="nucleotide sequence ID" value="XM_028620900.1"/>
</dbReference>
<dbReference type="PANTHER" id="PTHR35040:SF9">
    <property type="entry name" value="4-LIKE CELL SURFACE PROTEIN, PUTATIVE (AFU_ORTHOLOGUE AFUA_4G14080)-RELATED"/>
    <property type="match status" value="1"/>
</dbReference>
<accession>A0A427XD60</accession>
<reference evidence="1 2" key="1">
    <citation type="submission" date="2018-11" db="EMBL/GenBank/DDBJ databases">
        <title>Genome sequence of Apiotrichum porosum DSM 27194.</title>
        <authorList>
            <person name="Aliyu H."/>
            <person name="Gorte O."/>
            <person name="Ochsenreither K."/>
        </authorList>
    </citation>
    <scope>NUCLEOTIDE SEQUENCE [LARGE SCALE GENOMIC DNA]</scope>
    <source>
        <strain evidence="1 2">DSM 27194</strain>
    </source>
</reference>
<gene>
    <name evidence="1" type="ORF">EHS24_005373</name>
</gene>
<dbReference type="OrthoDB" id="5342184at2759"/>
<dbReference type="InterPro" id="IPR021986">
    <property type="entry name" value="Spherulin4"/>
</dbReference>
<name>A0A427XD60_9TREE</name>
<dbReference type="EMBL" id="RSCE01000021">
    <property type="protein sequence ID" value="RSH76795.1"/>
    <property type="molecule type" value="Genomic_DNA"/>
</dbReference>